<dbReference type="EMBL" id="JAOVZV010000001">
    <property type="protein sequence ID" value="MCX8530879.1"/>
    <property type="molecule type" value="Genomic_DNA"/>
</dbReference>
<dbReference type="RefSeq" id="WP_267279554.1">
    <property type="nucleotide sequence ID" value="NZ_JAOVZV010000001.1"/>
</dbReference>
<dbReference type="Proteomes" id="UP001070176">
    <property type="component" value="Unassembled WGS sequence"/>
</dbReference>
<evidence type="ECO:0000313" key="1">
    <source>
        <dbReference type="EMBL" id="MCX8530879.1"/>
    </source>
</evidence>
<protein>
    <submittedName>
        <fullName evidence="1">Uncharacterized protein</fullName>
    </submittedName>
</protein>
<name>A0ABT3XYA6_9FLAO</name>
<evidence type="ECO:0000313" key="2">
    <source>
        <dbReference type="Proteomes" id="UP001070176"/>
    </source>
</evidence>
<reference evidence="1" key="1">
    <citation type="submission" date="2022-10" db="EMBL/GenBank/DDBJ databases">
        <title>Chryseobacterium sp. nov., a novel bacterial species.</title>
        <authorList>
            <person name="Cao Y."/>
        </authorList>
    </citation>
    <scope>NUCLEOTIDE SEQUENCE</scope>
    <source>
        <strain evidence="1">KC 927</strain>
    </source>
</reference>
<organism evidence="1 2">
    <name type="scientific">Chryseobacterium luquanense</name>
    <dbReference type="NCBI Taxonomy" id="2983766"/>
    <lineage>
        <taxon>Bacteria</taxon>
        <taxon>Pseudomonadati</taxon>
        <taxon>Bacteroidota</taxon>
        <taxon>Flavobacteriia</taxon>
        <taxon>Flavobacteriales</taxon>
        <taxon>Weeksellaceae</taxon>
        <taxon>Chryseobacterium group</taxon>
        <taxon>Chryseobacterium</taxon>
    </lineage>
</organism>
<gene>
    <name evidence="1" type="ORF">OEA66_00780</name>
</gene>
<comment type="caution">
    <text evidence="1">The sequence shown here is derived from an EMBL/GenBank/DDBJ whole genome shotgun (WGS) entry which is preliminary data.</text>
</comment>
<keyword evidence="2" id="KW-1185">Reference proteome</keyword>
<sequence length="318" mass="37957">MKEKKVVEKIIAGINKNVREKKWKCMYKDCSENSINSHILQRNGILNQIATDGFIYEIKPKDVFSWKNLDYKELTYLKRISTNNAHSFPTFCNKHDTEIFKAIESHPIDFTNYNNNLLFAFRTLLSFMRREEIILEKQNRLYNSNTLQASPSNKESMIVTKEFIDLHNALIPFRNKEYELFINDLKNSERNFTCIEFTYPLKETYSTSIINSPSFNSIYVNIFPYDSHLKILMFYHTKSEDEWTIDFINSWKDLDEKTFELKLTTFLLTKCENWGISKKVYDQIDLETETKIIEITQNFSKKHSIMFNHNYLLDFTIF</sequence>
<proteinExistence type="predicted"/>
<accession>A0ABT3XYA6</accession>